<feature type="region of interest" description="Disordered" evidence="11">
    <location>
        <begin position="409"/>
        <end position="433"/>
    </location>
</feature>
<feature type="transmembrane region" description="Helical" evidence="12">
    <location>
        <begin position="440"/>
        <end position="462"/>
    </location>
</feature>
<evidence type="ECO:0000256" key="5">
    <source>
        <dbReference type="ARBA" id="ARBA00022729"/>
    </source>
</evidence>
<keyword evidence="12" id="KW-1133">Transmembrane helix</keyword>
<evidence type="ECO:0000256" key="2">
    <source>
        <dbReference type="ARBA" id="ARBA00004308"/>
    </source>
</evidence>
<evidence type="ECO:0000313" key="15">
    <source>
        <dbReference type="Proteomes" id="UP000027920"/>
    </source>
</evidence>
<accession>A0A072P076</accession>
<dbReference type="GO" id="GO:0009272">
    <property type="term" value="P:fungal-type cell wall biogenesis"/>
    <property type="evidence" value="ECO:0007669"/>
    <property type="project" value="TreeGrafter"/>
</dbReference>
<dbReference type="InterPro" id="IPR005198">
    <property type="entry name" value="Glyco_hydro_76"/>
</dbReference>
<keyword evidence="15" id="KW-1185">Reference proteome</keyword>
<dbReference type="InterPro" id="IPR014480">
    <property type="entry name" value="Mannan-1_6-alpha_mannosidase"/>
</dbReference>
<comment type="subcellular location">
    <subcellularLocation>
        <location evidence="2">Endomembrane system</location>
    </subcellularLocation>
</comment>
<dbReference type="AlphaFoldDB" id="A0A072P076"/>
<organism evidence="14 15">
    <name type="scientific">Exophiala aquamarina CBS 119918</name>
    <dbReference type="NCBI Taxonomy" id="1182545"/>
    <lineage>
        <taxon>Eukaryota</taxon>
        <taxon>Fungi</taxon>
        <taxon>Dikarya</taxon>
        <taxon>Ascomycota</taxon>
        <taxon>Pezizomycotina</taxon>
        <taxon>Eurotiomycetes</taxon>
        <taxon>Chaetothyriomycetidae</taxon>
        <taxon>Chaetothyriales</taxon>
        <taxon>Herpotrichiellaceae</taxon>
        <taxon>Exophiala</taxon>
    </lineage>
</organism>
<dbReference type="GeneID" id="25285588"/>
<feature type="chain" id="PRO_5012587848" description="Mannan endo-1,6-alpha-mannosidase" evidence="13">
    <location>
        <begin position="16"/>
        <end position="463"/>
    </location>
</feature>
<dbReference type="PANTHER" id="PTHR12145:SF36">
    <property type="entry name" value="MANNAN ENDO-1,6-ALPHA-MANNOSIDASE DCW1"/>
    <property type="match status" value="1"/>
</dbReference>
<dbReference type="VEuPathDB" id="FungiDB:A1O9_10684"/>
<dbReference type="GO" id="GO:0008496">
    <property type="term" value="F:mannan endo-1,6-alpha-mannosidase activity"/>
    <property type="evidence" value="ECO:0007669"/>
    <property type="project" value="UniProtKB-UniRule"/>
</dbReference>
<dbReference type="PANTHER" id="PTHR12145">
    <property type="entry name" value="MANNAN ENDO-1,6-ALPHA-MANNOSIDASE DCW1"/>
    <property type="match status" value="1"/>
</dbReference>
<evidence type="ECO:0000256" key="7">
    <source>
        <dbReference type="ARBA" id="ARBA00023136"/>
    </source>
</evidence>
<comment type="similarity">
    <text evidence="3 10">Belongs to the glycosyl hydrolase 76 family.</text>
</comment>
<evidence type="ECO:0000313" key="14">
    <source>
        <dbReference type="EMBL" id="KEF53236.1"/>
    </source>
</evidence>
<dbReference type="Gene3D" id="1.50.10.20">
    <property type="match status" value="1"/>
</dbReference>
<feature type="signal peptide" evidence="13">
    <location>
        <begin position="1"/>
        <end position="15"/>
    </location>
</feature>
<evidence type="ECO:0000256" key="9">
    <source>
        <dbReference type="ARBA" id="ARBA00023295"/>
    </source>
</evidence>
<dbReference type="Pfam" id="PF03663">
    <property type="entry name" value="Glyco_hydro_76"/>
    <property type="match status" value="1"/>
</dbReference>
<evidence type="ECO:0000256" key="10">
    <source>
        <dbReference type="PIRNR" id="PIRNR016302"/>
    </source>
</evidence>
<evidence type="ECO:0000256" key="8">
    <source>
        <dbReference type="ARBA" id="ARBA00023180"/>
    </source>
</evidence>
<dbReference type="HOGENOM" id="CLU_025694_1_1_1"/>
<evidence type="ECO:0000256" key="11">
    <source>
        <dbReference type="SAM" id="MobiDB-lite"/>
    </source>
</evidence>
<dbReference type="EC" id="3.2.1.101" evidence="4 10"/>
<dbReference type="GO" id="GO:0012505">
    <property type="term" value="C:endomembrane system"/>
    <property type="evidence" value="ECO:0007669"/>
    <property type="project" value="UniProtKB-SubCell"/>
</dbReference>
<dbReference type="OrthoDB" id="4187847at2759"/>
<dbReference type="SUPFAM" id="SSF48208">
    <property type="entry name" value="Six-hairpin glycosidases"/>
    <property type="match status" value="1"/>
</dbReference>
<name>A0A072P076_9EURO</name>
<dbReference type="InterPro" id="IPR008928">
    <property type="entry name" value="6-hairpin_glycosidase_sf"/>
</dbReference>
<sequence>MHRLLLTALIPLAQAIDLQLDSPSSVKDVTSKIANDMMTFYTGDEPGQIPGLLPGSLDCNPSQPDNYCWWQAGAMWGALINYWQYTGDESHNADVRQSILHQRGPQDNFNPPNHSRSMGIDDQAFWAFTALDAVEANFPEEEGAPSWLSLAQGLYNFQMNLWDPNSCGGGFRWQVVPLNQGYNLKNMISNGGNFQVAARLAYITGNETYGDWATMVWDWMAGSAMFERSEGILYIWDNLDADMDCKGEGALKRLIWSYNYGVLLGGAAYMYNYTDGDPQWLDRVEEILESAFQLYFPAEFGGNIMVEFHCEKEGICNQDQKSFKAYLSRWMVVTALLVPGTYDRIMPKLRESAIGAARQCKGGESGNMCSAQWWTDVPTGRTGVGEQMTALAVIGSTLINFGMAPLTQASGAKSESDPDAGVEENPTASPLKPITAGDRAGAAIFTILITVFLVGGAFWLVWD</sequence>
<evidence type="ECO:0000256" key="3">
    <source>
        <dbReference type="ARBA" id="ARBA00009699"/>
    </source>
</evidence>
<dbReference type="RefSeq" id="XP_013255826.1">
    <property type="nucleotide sequence ID" value="XM_013400372.1"/>
</dbReference>
<keyword evidence="9 10" id="KW-0326">Glycosidase</keyword>
<evidence type="ECO:0000256" key="4">
    <source>
        <dbReference type="ARBA" id="ARBA00012350"/>
    </source>
</evidence>
<dbReference type="STRING" id="1182545.A0A072P076"/>
<dbReference type="GO" id="GO:0016052">
    <property type="term" value="P:carbohydrate catabolic process"/>
    <property type="evidence" value="ECO:0007669"/>
    <property type="project" value="InterPro"/>
</dbReference>
<evidence type="ECO:0000256" key="1">
    <source>
        <dbReference type="ARBA" id="ARBA00001452"/>
    </source>
</evidence>
<proteinExistence type="inferred from homology"/>
<dbReference type="Proteomes" id="UP000027920">
    <property type="component" value="Unassembled WGS sequence"/>
</dbReference>
<keyword evidence="8" id="KW-0325">Glycoprotein</keyword>
<dbReference type="PIRSF" id="PIRSF016302">
    <property type="entry name" value="Man_a_manosd"/>
    <property type="match status" value="1"/>
</dbReference>
<dbReference type="EMBL" id="AMGV01000014">
    <property type="protein sequence ID" value="KEF53236.1"/>
    <property type="molecule type" value="Genomic_DNA"/>
</dbReference>
<keyword evidence="5 13" id="KW-0732">Signal</keyword>
<keyword evidence="6 10" id="KW-0378">Hydrolase</keyword>
<comment type="catalytic activity">
    <reaction evidence="1 10">
        <text>Random hydrolysis of (1-&gt;6)-alpha-D-mannosidic linkages in unbranched (1-&gt;6)-mannans.</text>
        <dbReference type="EC" id="3.2.1.101"/>
    </reaction>
</comment>
<evidence type="ECO:0000256" key="12">
    <source>
        <dbReference type="SAM" id="Phobius"/>
    </source>
</evidence>
<dbReference type="FunFam" id="1.50.10.20:FF:000006">
    <property type="entry name" value="Mannan endo-1,6-alpha-mannosidase"/>
    <property type="match status" value="1"/>
</dbReference>
<protein>
    <recommendedName>
        <fullName evidence="4 10">Mannan endo-1,6-alpha-mannosidase</fullName>
        <ecNumber evidence="4 10">3.2.1.101</ecNumber>
    </recommendedName>
</protein>
<reference evidence="14 15" key="1">
    <citation type="submission" date="2013-03" db="EMBL/GenBank/DDBJ databases">
        <title>The Genome Sequence of Exophiala aquamarina CBS 119918.</title>
        <authorList>
            <consortium name="The Broad Institute Genomics Platform"/>
            <person name="Cuomo C."/>
            <person name="de Hoog S."/>
            <person name="Gorbushina A."/>
            <person name="Walker B."/>
            <person name="Young S.K."/>
            <person name="Zeng Q."/>
            <person name="Gargeya S."/>
            <person name="Fitzgerald M."/>
            <person name="Haas B."/>
            <person name="Abouelleil A."/>
            <person name="Allen A.W."/>
            <person name="Alvarado L."/>
            <person name="Arachchi H.M."/>
            <person name="Berlin A.M."/>
            <person name="Chapman S.B."/>
            <person name="Gainer-Dewar J."/>
            <person name="Goldberg J."/>
            <person name="Griggs A."/>
            <person name="Gujja S."/>
            <person name="Hansen M."/>
            <person name="Howarth C."/>
            <person name="Imamovic A."/>
            <person name="Ireland A."/>
            <person name="Larimer J."/>
            <person name="McCowan C."/>
            <person name="Murphy C."/>
            <person name="Pearson M."/>
            <person name="Poon T.W."/>
            <person name="Priest M."/>
            <person name="Roberts A."/>
            <person name="Saif S."/>
            <person name="Shea T."/>
            <person name="Sisk P."/>
            <person name="Sykes S."/>
            <person name="Wortman J."/>
            <person name="Nusbaum C."/>
            <person name="Birren B."/>
        </authorList>
    </citation>
    <scope>NUCLEOTIDE SEQUENCE [LARGE SCALE GENOMIC DNA]</scope>
    <source>
        <strain evidence="14 15">CBS 119918</strain>
    </source>
</reference>
<evidence type="ECO:0000256" key="6">
    <source>
        <dbReference type="ARBA" id="ARBA00022801"/>
    </source>
</evidence>
<evidence type="ECO:0000256" key="13">
    <source>
        <dbReference type="SAM" id="SignalP"/>
    </source>
</evidence>
<gene>
    <name evidence="14" type="ORF">A1O9_10684</name>
</gene>
<comment type="caution">
    <text evidence="14">The sequence shown here is derived from an EMBL/GenBank/DDBJ whole genome shotgun (WGS) entry which is preliminary data.</text>
</comment>
<keyword evidence="12" id="KW-0812">Transmembrane</keyword>
<keyword evidence="7 12" id="KW-0472">Membrane</keyword>